<organism evidence="3 4">
    <name type="scientific">Candidatus Gemmiger avicola</name>
    <dbReference type="NCBI Taxonomy" id="2838605"/>
    <lineage>
        <taxon>Bacteria</taxon>
        <taxon>Bacillati</taxon>
        <taxon>Bacillota</taxon>
        <taxon>Clostridia</taxon>
        <taxon>Eubacteriales</taxon>
        <taxon>Gemmiger</taxon>
    </lineage>
</organism>
<comment type="caution">
    <text evidence="3">The sequence shown here is derived from an EMBL/GenBank/DDBJ whole genome shotgun (WGS) entry which is preliminary data.</text>
</comment>
<protein>
    <submittedName>
        <fullName evidence="3">DUF3502 domain-containing protein</fullName>
    </submittedName>
</protein>
<dbReference type="AlphaFoldDB" id="A0A9D2M8L0"/>
<dbReference type="InterPro" id="IPR022627">
    <property type="entry name" value="DUF3502"/>
</dbReference>
<dbReference type="PANTHER" id="PTHR43649:SF17">
    <property type="entry name" value="ABC TRANSPORTER SOLUTE BINDING PROTEIN-SUGAR TRANSPORT"/>
    <property type="match status" value="1"/>
</dbReference>
<evidence type="ECO:0000259" key="2">
    <source>
        <dbReference type="Pfam" id="PF12010"/>
    </source>
</evidence>
<reference evidence="3" key="1">
    <citation type="journal article" date="2021" name="PeerJ">
        <title>Extensive microbial diversity within the chicken gut microbiome revealed by metagenomics and culture.</title>
        <authorList>
            <person name="Gilroy R."/>
            <person name="Ravi A."/>
            <person name="Getino M."/>
            <person name="Pursley I."/>
            <person name="Horton D.L."/>
            <person name="Alikhan N.F."/>
            <person name="Baker D."/>
            <person name="Gharbi K."/>
            <person name="Hall N."/>
            <person name="Watson M."/>
            <person name="Adriaenssens E.M."/>
            <person name="Foster-Nyarko E."/>
            <person name="Jarju S."/>
            <person name="Secka A."/>
            <person name="Antonio M."/>
            <person name="Oren A."/>
            <person name="Chaudhuri R.R."/>
            <person name="La Ragione R."/>
            <person name="Hildebrand F."/>
            <person name="Pallen M.J."/>
        </authorList>
    </citation>
    <scope>NUCLEOTIDE SEQUENCE</scope>
    <source>
        <strain evidence="3">ChiBcec8-13705</strain>
    </source>
</reference>
<proteinExistence type="predicted"/>
<evidence type="ECO:0000313" key="3">
    <source>
        <dbReference type="EMBL" id="HJB43092.1"/>
    </source>
</evidence>
<accession>A0A9D2M8L0</accession>
<keyword evidence="1" id="KW-0732">Signal</keyword>
<sequence>MKKYMKLVSLGLTGAMALSLAACGGSGSSAATGETGSDAGSASTAATDEVVTIKWITVGNGMPSNYDAWLEQVNPYLEEKIGVNVDMEVVGWGDWDTRRNVVVNTAGEYDILFTNLNTYTNDVSTGAFYDITELLDSTPDLKASIPDDYWDAMRVNGQIYGVPAMKDSSITQYLVMADDAFEQYAPDYDPSTFTDLTDPELTEALQAITDGSGQAAWPLSSSAATYLTYQYDTLGAGIIGMGVKYNDTEAKVVSIFEQPDITEYLNLLRSWYQSGIINSDAATASEDNSYKAASIAQGWSGAAETTWGPGMGTTVSVAQWGPTIVSNDSVRGSISCISNNSAHPDKALQLLEIVNTDTYVRDLFYYGVQGDNWDYTDETKTKVHKNNADWSMAGYTQGSFFTVTPSDEFDFNQYDEVEELNAAAEPSVLLGFSMDIEPVRDQVQNCITICEKYKSELLTGTRDPAELVPQMMEELNGAGFQDVMTEAQSQVDAFMASNPATAESAS</sequence>
<feature type="chain" id="PRO_5038536176" evidence="1">
    <location>
        <begin position="22"/>
        <end position="506"/>
    </location>
</feature>
<dbReference type="InterPro" id="IPR050490">
    <property type="entry name" value="Bact_solute-bd_prot1"/>
</dbReference>
<name>A0A9D2M8L0_9FIRM</name>
<dbReference type="EMBL" id="DWYG01000190">
    <property type="protein sequence ID" value="HJB43092.1"/>
    <property type="molecule type" value="Genomic_DNA"/>
</dbReference>
<dbReference type="PROSITE" id="PS51257">
    <property type="entry name" value="PROKAR_LIPOPROTEIN"/>
    <property type="match status" value="1"/>
</dbReference>
<gene>
    <name evidence="3" type="ORF">H9945_11415</name>
</gene>
<reference evidence="3" key="2">
    <citation type="submission" date="2021-04" db="EMBL/GenBank/DDBJ databases">
        <authorList>
            <person name="Gilroy R."/>
        </authorList>
    </citation>
    <scope>NUCLEOTIDE SEQUENCE</scope>
    <source>
        <strain evidence="3">ChiBcec8-13705</strain>
    </source>
</reference>
<feature type="domain" description="DUF3502" evidence="2">
    <location>
        <begin position="429"/>
        <end position="495"/>
    </location>
</feature>
<evidence type="ECO:0000313" key="4">
    <source>
        <dbReference type="Proteomes" id="UP000886803"/>
    </source>
</evidence>
<evidence type="ECO:0000256" key="1">
    <source>
        <dbReference type="SAM" id="SignalP"/>
    </source>
</evidence>
<dbReference type="PANTHER" id="PTHR43649">
    <property type="entry name" value="ARABINOSE-BINDING PROTEIN-RELATED"/>
    <property type="match status" value="1"/>
</dbReference>
<dbReference type="Proteomes" id="UP000886803">
    <property type="component" value="Unassembled WGS sequence"/>
</dbReference>
<dbReference type="Pfam" id="PF12010">
    <property type="entry name" value="DUF3502"/>
    <property type="match status" value="1"/>
</dbReference>
<dbReference type="SUPFAM" id="SSF53850">
    <property type="entry name" value="Periplasmic binding protein-like II"/>
    <property type="match status" value="1"/>
</dbReference>
<feature type="signal peptide" evidence="1">
    <location>
        <begin position="1"/>
        <end position="21"/>
    </location>
</feature>
<dbReference type="Gene3D" id="3.40.190.10">
    <property type="entry name" value="Periplasmic binding protein-like II"/>
    <property type="match status" value="2"/>
</dbReference>